<dbReference type="OrthoDB" id="7426298at2759"/>
<feature type="signal peptide" evidence="1">
    <location>
        <begin position="1"/>
        <end position="24"/>
    </location>
</feature>
<gene>
    <name evidence="3" type="primary">LOC114244806</name>
</gene>
<protein>
    <submittedName>
        <fullName evidence="3">Uncharacterized protein LOC114244806</fullName>
    </submittedName>
</protein>
<dbReference type="RefSeq" id="XP_028032517.1">
    <property type="nucleotide sequence ID" value="XM_028176716.1"/>
</dbReference>
<dbReference type="GeneID" id="114244806"/>
<dbReference type="Proteomes" id="UP000504629">
    <property type="component" value="Unplaced"/>
</dbReference>
<dbReference type="AlphaFoldDB" id="A0A6J2JUD1"/>
<sequence>MYSAVYFVASLTLLAVCACAPADADVIQRIPPKPEPTPSATGKDVAVSGALERAAGSSDAVKDRLRRELVGQESDLLPSLGDIDASPFGENSQLSGRSRIKITVVRSGISPVHDFREKANAKISVSSERLIFNSPHNVLKHLDNTISKATKNVTQNPQMEENLYQISKDLVSAILTKLEVQDKITRITREALEASGKNKGVTAIETRRILDYISRTLSGQILSLTRASTEPELHRLVYGLAQIAAEVSIVSALKDITYATALSKKQSVDLSLRKKRSLKDAPEKLTATTPSSVSQIVPTVYNAILNKSLDISLKHTGSQLASLRQKMSDIPNSPYSVISRNEKKALHILDVKHSAPTSVKGFLNQTVLDLENNNGDINDTEVIMLDKKINSTHYEPADVQTLDAQEISAPVLTDEFLGPNENIYKPALTPDVVGEMEIDQPEFEDEAANEKKMKQKLERLEIKAKKAIVYAGDVAYLAAASVVALRRALTASIEVQMSVRFAKNGMTNHQDLMMNLAKTAAQQAGKEAKSAASKSLACERVIKLALKYTSQSLGANLNHVANRIVMDTLSLATLAKSMAFVSSEIAINSLYQATDVKPPS</sequence>
<keyword evidence="2" id="KW-1185">Reference proteome</keyword>
<reference evidence="3" key="1">
    <citation type="submission" date="2025-08" db="UniProtKB">
        <authorList>
            <consortium name="RefSeq"/>
        </authorList>
    </citation>
    <scope>IDENTIFICATION</scope>
    <source>
        <tissue evidence="3">Silk gland</tissue>
    </source>
</reference>
<name>A0A6J2JUD1_BOMMA</name>
<feature type="chain" id="PRO_5027038503" evidence="1">
    <location>
        <begin position="25"/>
        <end position="600"/>
    </location>
</feature>
<evidence type="ECO:0000256" key="1">
    <source>
        <dbReference type="SAM" id="SignalP"/>
    </source>
</evidence>
<proteinExistence type="predicted"/>
<organism evidence="2 3">
    <name type="scientific">Bombyx mandarina</name>
    <name type="common">Wild silk moth</name>
    <name type="synonym">Wild silkworm</name>
    <dbReference type="NCBI Taxonomy" id="7092"/>
    <lineage>
        <taxon>Eukaryota</taxon>
        <taxon>Metazoa</taxon>
        <taxon>Ecdysozoa</taxon>
        <taxon>Arthropoda</taxon>
        <taxon>Hexapoda</taxon>
        <taxon>Insecta</taxon>
        <taxon>Pterygota</taxon>
        <taxon>Neoptera</taxon>
        <taxon>Endopterygota</taxon>
        <taxon>Lepidoptera</taxon>
        <taxon>Glossata</taxon>
        <taxon>Ditrysia</taxon>
        <taxon>Bombycoidea</taxon>
        <taxon>Bombycidae</taxon>
        <taxon>Bombycinae</taxon>
        <taxon>Bombyx</taxon>
    </lineage>
</organism>
<accession>A0A6J2JUD1</accession>
<evidence type="ECO:0000313" key="3">
    <source>
        <dbReference type="RefSeq" id="XP_028032517.1"/>
    </source>
</evidence>
<dbReference type="KEGG" id="bman:114244806"/>
<keyword evidence="1" id="KW-0732">Signal</keyword>
<evidence type="ECO:0000313" key="2">
    <source>
        <dbReference type="Proteomes" id="UP000504629"/>
    </source>
</evidence>